<dbReference type="RefSeq" id="WP_341672260.1">
    <property type="nucleotide sequence ID" value="NZ_JBBYHV010000001.1"/>
</dbReference>
<keyword evidence="3" id="KW-1185">Reference proteome</keyword>
<dbReference type="PANTHER" id="PTHR36451">
    <property type="entry name" value="PAPS-DEPENDENT SULFOTRANSFERASE STF3"/>
    <property type="match status" value="1"/>
</dbReference>
<dbReference type="InterPro" id="IPR027417">
    <property type="entry name" value="P-loop_NTPase"/>
</dbReference>
<gene>
    <name evidence="2" type="ORF">AAEO60_03510</name>
</gene>
<evidence type="ECO:0000313" key="3">
    <source>
        <dbReference type="Proteomes" id="UP001497045"/>
    </source>
</evidence>
<dbReference type="InterPro" id="IPR052736">
    <property type="entry name" value="Stf3_sulfotransferase"/>
</dbReference>
<evidence type="ECO:0000313" key="2">
    <source>
        <dbReference type="EMBL" id="MEL1249731.1"/>
    </source>
</evidence>
<dbReference type="Gene3D" id="3.40.50.300">
    <property type="entry name" value="P-loop containing nucleotide triphosphate hydrolases"/>
    <property type="match status" value="1"/>
</dbReference>
<accession>A0ABU9IC22</accession>
<name>A0ABU9IC22_9SPHN</name>
<dbReference type="EMBL" id="JBBYHV010000001">
    <property type="protein sequence ID" value="MEL1249731.1"/>
    <property type="molecule type" value="Genomic_DNA"/>
</dbReference>
<evidence type="ECO:0000256" key="1">
    <source>
        <dbReference type="SAM" id="MobiDB-lite"/>
    </source>
</evidence>
<dbReference type="EC" id="2.8.2.-" evidence="2"/>
<sequence length="398" mass="44734">MAPPARSHPLARSPHVERFNGWLEAAWRRGLSQKPSLDPDALWGKALRETTAEGEMGPRCEADMADFRLRLEVLSESLQSEARLNALGLTIAHGQLVRVIRQRLELGVLWRERPEVLETELAPPIIIVGQMRSGTTRVHRLLASDPALAATRFCDSWHPVPRRPDTRPAWSALTLAIARRLDPWLDTIHPFGTTRPDEELGWLACALDHCAYEAQWRIPAFTAFSEDRDPAPVYREFGRILRTDAHFHGNAERPRVLKVPQFAEDLPALLAEFPEARVIMTRRDEADMVRSAASLVANQMAIQSDEVDYAWIEQEAARKIDLREERMGAALANFTGPLARVEFTALDSDWEGEMARIYEVLGLDFTLAARAAMQAEQTKTSGASHRSHSLDYGAFAPK</sequence>
<dbReference type="PANTHER" id="PTHR36451:SF1">
    <property type="entry name" value="OMEGA-HYDROXY-BETA-DIHYDROMENAQUINONE-9 SULFOTRANSFERASE STF3"/>
    <property type="match status" value="1"/>
</dbReference>
<dbReference type="Proteomes" id="UP001497045">
    <property type="component" value="Unassembled WGS sequence"/>
</dbReference>
<keyword evidence="2" id="KW-0808">Transferase</keyword>
<proteinExistence type="predicted"/>
<comment type="caution">
    <text evidence="2">The sequence shown here is derived from an EMBL/GenBank/DDBJ whole genome shotgun (WGS) entry which is preliminary data.</text>
</comment>
<dbReference type="Pfam" id="PF13469">
    <property type="entry name" value="Sulfotransfer_3"/>
    <property type="match status" value="1"/>
</dbReference>
<reference evidence="2 3" key="1">
    <citation type="submission" date="2024-04" db="EMBL/GenBank/DDBJ databases">
        <title>Aurantiacibacter sp. DGU6 16S ribosomal RNA gene Genome sequencing and assembly.</title>
        <authorList>
            <person name="Park S."/>
        </authorList>
    </citation>
    <scope>NUCLEOTIDE SEQUENCE [LARGE SCALE GENOMIC DNA]</scope>
    <source>
        <strain evidence="2 3">DGU6</strain>
    </source>
</reference>
<dbReference type="SUPFAM" id="SSF52540">
    <property type="entry name" value="P-loop containing nucleoside triphosphate hydrolases"/>
    <property type="match status" value="1"/>
</dbReference>
<feature type="region of interest" description="Disordered" evidence="1">
    <location>
        <begin position="378"/>
        <end position="398"/>
    </location>
</feature>
<organism evidence="2 3">
    <name type="scientific">Aurantiacibacter gilvus</name>
    <dbReference type="NCBI Taxonomy" id="3139141"/>
    <lineage>
        <taxon>Bacteria</taxon>
        <taxon>Pseudomonadati</taxon>
        <taxon>Pseudomonadota</taxon>
        <taxon>Alphaproteobacteria</taxon>
        <taxon>Sphingomonadales</taxon>
        <taxon>Erythrobacteraceae</taxon>
        <taxon>Aurantiacibacter</taxon>
    </lineage>
</organism>
<dbReference type="GO" id="GO:0016740">
    <property type="term" value="F:transferase activity"/>
    <property type="evidence" value="ECO:0007669"/>
    <property type="project" value="UniProtKB-KW"/>
</dbReference>
<protein>
    <submittedName>
        <fullName evidence="2">Sulfotransferase</fullName>
        <ecNumber evidence="2">2.8.2.-</ecNumber>
    </submittedName>
</protein>